<organism evidence="2 4">
    <name type="scientific">Dracunculus medinensis</name>
    <name type="common">Guinea worm</name>
    <dbReference type="NCBI Taxonomy" id="318479"/>
    <lineage>
        <taxon>Eukaryota</taxon>
        <taxon>Metazoa</taxon>
        <taxon>Ecdysozoa</taxon>
        <taxon>Nematoda</taxon>
        <taxon>Chromadorea</taxon>
        <taxon>Rhabditida</taxon>
        <taxon>Spirurina</taxon>
        <taxon>Dracunculoidea</taxon>
        <taxon>Dracunculidae</taxon>
        <taxon>Dracunculus</taxon>
    </lineage>
</organism>
<dbReference type="OrthoDB" id="5873802at2759"/>
<evidence type="ECO:0000313" key="2">
    <source>
        <dbReference type="Proteomes" id="UP000038040"/>
    </source>
</evidence>
<reference evidence="1 3" key="2">
    <citation type="submission" date="2018-11" db="EMBL/GenBank/DDBJ databases">
        <authorList>
            <consortium name="Pathogen Informatics"/>
        </authorList>
    </citation>
    <scope>NUCLEOTIDE SEQUENCE [LARGE SCALE GENOMIC DNA]</scope>
</reference>
<protein>
    <submittedName>
        <fullName evidence="4">DUF5641 domain-containing protein</fullName>
    </submittedName>
</protein>
<name>A0A0N4UPK6_DRAME</name>
<sequence>MVGLYQYNSYSEKKKEEEENYAQMADNEKGILNLITDSKEAVIILGMHNRDWKTIVEAIERILCQLETVRENPEHSTIEILIESKLPGWILDKVYQQKDDEKSSLKHQRAFCDNRPQQFKQLDICPYQKGKSKSDHEAAIINTISEKEREVLLLCKEIIVFNTENSECYEEVLFDIGKKLSFVSRELVNRLELEEILYINIYTTRENSTIEIKIFSISNQIGTPRFAEVDISKKFEKQDNKNPVDVALRGLSPIDFRNFNSSWYGPSWTWKPEYLTSLRERTQKEISSPKREEFISPRVILNKPKTLRGIWKLSRIKEHQGKDGKLWASTIELSNGKKIEIQESIVMRIRASERRMSEVEHINVINSRLAINDGYITTDSAISLEIRKILHKHKEINGIILKQIAPGKHNSRLASKMISDNGNPFNTITIGKGVASVTWYAIGRLGNTRLTTSLMQKSKQQEDCPASL</sequence>
<dbReference type="Proteomes" id="UP000274756">
    <property type="component" value="Unassembled WGS sequence"/>
</dbReference>
<dbReference type="AlphaFoldDB" id="A0A0N4UPK6"/>
<accession>A0A0N4UPK6</accession>
<evidence type="ECO:0000313" key="4">
    <source>
        <dbReference type="WBParaSite" id="DME_0000989801-mRNA-1"/>
    </source>
</evidence>
<dbReference type="WBParaSite" id="DME_0000989801-mRNA-1">
    <property type="protein sequence ID" value="DME_0000989801-mRNA-1"/>
    <property type="gene ID" value="DME_0000989801"/>
</dbReference>
<evidence type="ECO:0000313" key="3">
    <source>
        <dbReference type="Proteomes" id="UP000274756"/>
    </source>
</evidence>
<evidence type="ECO:0000313" key="1">
    <source>
        <dbReference type="EMBL" id="VDN60828.1"/>
    </source>
</evidence>
<dbReference type="EMBL" id="UYYG01001249">
    <property type="protein sequence ID" value="VDN60828.1"/>
    <property type="molecule type" value="Genomic_DNA"/>
</dbReference>
<gene>
    <name evidence="1" type="ORF">DME_LOCUS10801</name>
</gene>
<keyword evidence="3" id="KW-1185">Reference proteome</keyword>
<dbReference type="Proteomes" id="UP000038040">
    <property type="component" value="Unplaced"/>
</dbReference>
<reference evidence="4" key="1">
    <citation type="submission" date="2017-02" db="UniProtKB">
        <authorList>
            <consortium name="WormBaseParasite"/>
        </authorList>
    </citation>
    <scope>IDENTIFICATION</scope>
</reference>
<proteinExistence type="predicted"/>